<organism evidence="3 4">
    <name type="scientific">Sclerotinia nivalis</name>
    <dbReference type="NCBI Taxonomy" id="352851"/>
    <lineage>
        <taxon>Eukaryota</taxon>
        <taxon>Fungi</taxon>
        <taxon>Dikarya</taxon>
        <taxon>Ascomycota</taxon>
        <taxon>Pezizomycotina</taxon>
        <taxon>Leotiomycetes</taxon>
        <taxon>Helotiales</taxon>
        <taxon>Sclerotiniaceae</taxon>
        <taxon>Sclerotinia</taxon>
    </lineage>
</organism>
<dbReference type="AlphaFoldDB" id="A0A9X0AJM6"/>
<gene>
    <name evidence="3" type="ORF">OCU04_007854</name>
</gene>
<proteinExistence type="predicted"/>
<dbReference type="PANTHER" id="PTHR45615">
    <property type="entry name" value="MYOSIN HEAVY CHAIN, NON-MUSCLE"/>
    <property type="match status" value="1"/>
</dbReference>
<feature type="coiled-coil region" evidence="1">
    <location>
        <begin position="151"/>
        <end position="226"/>
    </location>
</feature>
<feature type="compositionally biased region" description="Acidic residues" evidence="2">
    <location>
        <begin position="665"/>
        <end position="678"/>
    </location>
</feature>
<evidence type="ECO:0000256" key="1">
    <source>
        <dbReference type="SAM" id="Coils"/>
    </source>
</evidence>
<name>A0A9X0AJM6_9HELO</name>
<feature type="compositionally biased region" description="Basic and acidic residues" evidence="2">
    <location>
        <begin position="826"/>
        <end position="835"/>
    </location>
</feature>
<comment type="caution">
    <text evidence="3">The sequence shown here is derived from an EMBL/GenBank/DDBJ whole genome shotgun (WGS) entry which is preliminary data.</text>
</comment>
<keyword evidence="4" id="KW-1185">Reference proteome</keyword>
<reference evidence="3" key="1">
    <citation type="submission" date="2022-11" db="EMBL/GenBank/DDBJ databases">
        <title>Genome Resource of Sclerotinia nivalis Strain SnTB1, a Plant Pathogen Isolated from American Ginseng.</title>
        <authorList>
            <person name="Fan S."/>
        </authorList>
    </citation>
    <scope>NUCLEOTIDE SEQUENCE</scope>
    <source>
        <strain evidence="3">SnTB1</strain>
    </source>
</reference>
<feature type="region of interest" description="Disordered" evidence="2">
    <location>
        <begin position="280"/>
        <end position="299"/>
    </location>
</feature>
<feature type="region of interest" description="Disordered" evidence="2">
    <location>
        <begin position="629"/>
        <end position="688"/>
    </location>
</feature>
<dbReference type="PANTHER" id="PTHR45615:SF80">
    <property type="entry name" value="GRIP DOMAIN-CONTAINING PROTEIN"/>
    <property type="match status" value="1"/>
</dbReference>
<evidence type="ECO:0000256" key="2">
    <source>
        <dbReference type="SAM" id="MobiDB-lite"/>
    </source>
</evidence>
<keyword evidence="1" id="KW-0175">Coiled coil</keyword>
<dbReference type="OrthoDB" id="3548965at2759"/>
<feature type="compositionally biased region" description="Basic residues" evidence="2">
    <location>
        <begin position="784"/>
        <end position="802"/>
    </location>
</feature>
<feature type="compositionally biased region" description="Polar residues" evidence="2">
    <location>
        <begin position="645"/>
        <end position="660"/>
    </location>
</feature>
<feature type="region of interest" description="Disordered" evidence="2">
    <location>
        <begin position="775"/>
        <end position="923"/>
    </location>
</feature>
<dbReference type="Proteomes" id="UP001152300">
    <property type="component" value="Unassembled WGS sequence"/>
</dbReference>
<protein>
    <submittedName>
        <fullName evidence="3">Uncharacterized protein</fullName>
    </submittedName>
</protein>
<evidence type="ECO:0000313" key="4">
    <source>
        <dbReference type="Proteomes" id="UP001152300"/>
    </source>
</evidence>
<feature type="compositionally biased region" description="Acidic residues" evidence="2">
    <location>
        <begin position="905"/>
        <end position="914"/>
    </location>
</feature>
<dbReference type="EMBL" id="JAPEIS010000008">
    <property type="protein sequence ID" value="KAJ8064011.1"/>
    <property type="molecule type" value="Genomic_DNA"/>
</dbReference>
<sequence length="923" mass="104927">MDPGNTAGSEWMQSEHFHHCDAHEEVRTLNQTVVQERDDLREYASRLEQQVLPRFDVNGTNLAEIFVSQKNAYLQRVIILEKTAAEAERAQSYGAQRWQREKTELKDKYDELYQQIFGQNGYRDRLQSAHVALEIANSTLPFDTVKFASELAEITKERDEYNREARRLGARIEDLHLNWNAALSEVEELRKQKAEWTNLQDNSIALQEANQEIERLRRANQREDSYHVQASHRQVLRLQQEKIVWEEEKMNLESHTVDLSLRIRTLEDMIAALEAQKSSPDVQMADVDGDGGTPSSRPKVLGDAVWRQWSDRIWNHIQMQPQEVDDLYRLAAANLYRPGGALPDSDPSPESPRQQFPGVTWVKELVELACDRPVEPLVAEITWKKWADKLQDFVLTVPNEVSALYRLAEEGQRMAGAEWIRQLIAYAAKLPNSAEYPGTLKEYQLGVQIKEAKARIEELEKFDIDREQIDEEVKISRISNQILEQALETANRKIEELENEMEGMLGPFEDEIEQLTRKLKDSYQEQNLFKSLYESGNAHRETLDEIAQLKKDLKAADERGTQFAGLYEKGKVLSDEHEKVWQQKFDKEVAGADKHAAGLVEEAETLQGRLNGAHGVIAKLEREIGKLRKQNAHRNIGDSGLGETVNGSSPEESRQNTPDSHGNGESEEEEEEEEEEESAELKTAKTDLYNTLEEVEELKLKLGFADRAFNDMKEEFERKLATVEDNAKEDMTEKERMEEKLRLAEEKFRRGVAAEVRRLEREGLLELAISGTQPEADIMGTGKTKGKERKRAPAAPKPKKKVTKTEELESPPITPLESPLESPDILMKDDEEYRGPRFGKNAKNRRQGDEVSEAGSEGGVGARRSTRATRNTKPVYTEVPLKVLLGKGKSAGRKRKVEDAVQGVEDVEGGEGEGEVGSGERGT</sequence>
<evidence type="ECO:0000313" key="3">
    <source>
        <dbReference type="EMBL" id="KAJ8064011.1"/>
    </source>
</evidence>
<accession>A0A9X0AJM6</accession>